<protein>
    <submittedName>
        <fullName evidence="1">Uncharacterized protein</fullName>
    </submittedName>
</protein>
<evidence type="ECO:0000313" key="1">
    <source>
        <dbReference type="EMBL" id="MCI84779.1"/>
    </source>
</evidence>
<dbReference type="Proteomes" id="UP000265520">
    <property type="component" value="Unassembled WGS sequence"/>
</dbReference>
<dbReference type="AlphaFoldDB" id="A0A392VC33"/>
<organism evidence="1 2">
    <name type="scientific">Trifolium medium</name>
    <dbReference type="NCBI Taxonomy" id="97028"/>
    <lineage>
        <taxon>Eukaryota</taxon>
        <taxon>Viridiplantae</taxon>
        <taxon>Streptophyta</taxon>
        <taxon>Embryophyta</taxon>
        <taxon>Tracheophyta</taxon>
        <taxon>Spermatophyta</taxon>
        <taxon>Magnoliopsida</taxon>
        <taxon>eudicotyledons</taxon>
        <taxon>Gunneridae</taxon>
        <taxon>Pentapetalae</taxon>
        <taxon>rosids</taxon>
        <taxon>fabids</taxon>
        <taxon>Fabales</taxon>
        <taxon>Fabaceae</taxon>
        <taxon>Papilionoideae</taxon>
        <taxon>50 kb inversion clade</taxon>
        <taxon>NPAAA clade</taxon>
        <taxon>Hologalegina</taxon>
        <taxon>IRL clade</taxon>
        <taxon>Trifolieae</taxon>
        <taxon>Trifolium</taxon>
    </lineage>
</organism>
<reference evidence="1 2" key="1">
    <citation type="journal article" date="2018" name="Front. Plant Sci.">
        <title>Red Clover (Trifolium pratense) and Zigzag Clover (T. medium) - A Picture of Genomic Similarities and Differences.</title>
        <authorList>
            <person name="Dluhosova J."/>
            <person name="Istvanek J."/>
            <person name="Nedelnik J."/>
            <person name="Repkova J."/>
        </authorList>
    </citation>
    <scope>NUCLEOTIDE SEQUENCE [LARGE SCALE GENOMIC DNA]</scope>
    <source>
        <strain evidence="2">cv. 10/8</strain>
        <tissue evidence="1">Leaf</tissue>
    </source>
</reference>
<dbReference type="EMBL" id="LXQA011099206">
    <property type="protein sequence ID" value="MCI84779.1"/>
    <property type="molecule type" value="Genomic_DNA"/>
</dbReference>
<sequence>EKNISSRWVSISSPSELAFFSGGVVLAKQRPLIPRLGTF</sequence>
<evidence type="ECO:0000313" key="2">
    <source>
        <dbReference type="Proteomes" id="UP000265520"/>
    </source>
</evidence>
<comment type="caution">
    <text evidence="1">The sequence shown here is derived from an EMBL/GenBank/DDBJ whole genome shotgun (WGS) entry which is preliminary data.</text>
</comment>
<proteinExistence type="predicted"/>
<name>A0A392VC33_9FABA</name>
<accession>A0A392VC33</accession>
<keyword evidence="2" id="KW-1185">Reference proteome</keyword>
<feature type="non-terminal residue" evidence="1">
    <location>
        <position position="1"/>
    </location>
</feature>